<name>A0A8T0R046_PANVG</name>
<dbReference type="Proteomes" id="UP000823388">
    <property type="component" value="Chromosome 6N"/>
</dbReference>
<organism evidence="2 3">
    <name type="scientific">Panicum virgatum</name>
    <name type="common">Blackwell switchgrass</name>
    <dbReference type="NCBI Taxonomy" id="38727"/>
    <lineage>
        <taxon>Eukaryota</taxon>
        <taxon>Viridiplantae</taxon>
        <taxon>Streptophyta</taxon>
        <taxon>Embryophyta</taxon>
        <taxon>Tracheophyta</taxon>
        <taxon>Spermatophyta</taxon>
        <taxon>Magnoliopsida</taxon>
        <taxon>Liliopsida</taxon>
        <taxon>Poales</taxon>
        <taxon>Poaceae</taxon>
        <taxon>PACMAD clade</taxon>
        <taxon>Panicoideae</taxon>
        <taxon>Panicodae</taxon>
        <taxon>Paniceae</taxon>
        <taxon>Panicinae</taxon>
        <taxon>Panicum</taxon>
        <taxon>Panicum sect. Hiantes</taxon>
    </lineage>
</organism>
<evidence type="ECO:0000256" key="1">
    <source>
        <dbReference type="SAM" id="MobiDB-lite"/>
    </source>
</evidence>
<dbReference type="AlphaFoldDB" id="A0A8T0R046"/>
<feature type="region of interest" description="Disordered" evidence="1">
    <location>
        <begin position="44"/>
        <end position="81"/>
    </location>
</feature>
<reference evidence="2" key="1">
    <citation type="submission" date="2020-05" db="EMBL/GenBank/DDBJ databases">
        <title>WGS assembly of Panicum virgatum.</title>
        <authorList>
            <person name="Lovell J.T."/>
            <person name="Jenkins J."/>
            <person name="Shu S."/>
            <person name="Juenger T.E."/>
            <person name="Schmutz J."/>
        </authorList>
    </citation>
    <scope>NUCLEOTIDE SEQUENCE</scope>
    <source>
        <strain evidence="2">AP13</strain>
    </source>
</reference>
<gene>
    <name evidence="2" type="ORF">PVAP13_6NG250000</name>
</gene>
<accession>A0A8T0R046</accession>
<evidence type="ECO:0000313" key="3">
    <source>
        <dbReference type="Proteomes" id="UP000823388"/>
    </source>
</evidence>
<proteinExistence type="predicted"/>
<protein>
    <submittedName>
        <fullName evidence="2">Uncharacterized protein</fullName>
    </submittedName>
</protein>
<sequence length="194" mass="21055">MAASATQPDHHGAAAGADRPRGAKHRRPLLNHLHIQVPTIPANSGWFGRHSGPATAPCGAQASAHGHRHAADQPASPSLLRSPSAWIRGERPQLRPEQAHAPPLREFSLRRAQLRAELRRGRRRGGRPQAPVLLAQRSHGAAAGLAVVVRYGRQGQWRLGASSARNCRTYVSWTEGIFRLGFSCRSTSAQIEKV</sequence>
<dbReference type="EMBL" id="CM029048">
    <property type="protein sequence ID" value="KAG2578881.1"/>
    <property type="molecule type" value="Genomic_DNA"/>
</dbReference>
<comment type="caution">
    <text evidence="2">The sequence shown here is derived from an EMBL/GenBank/DDBJ whole genome shotgun (WGS) entry which is preliminary data.</text>
</comment>
<feature type="region of interest" description="Disordered" evidence="1">
    <location>
        <begin position="1"/>
        <end position="23"/>
    </location>
</feature>
<evidence type="ECO:0000313" key="2">
    <source>
        <dbReference type="EMBL" id="KAG2578881.1"/>
    </source>
</evidence>
<keyword evidence="3" id="KW-1185">Reference proteome</keyword>